<feature type="compositionally biased region" description="Polar residues" evidence="1">
    <location>
        <begin position="14"/>
        <end position="23"/>
    </location>
</feature>
<dbReference type="AlphaFoldDB" id="A0A8B7ZF95"/>
<dbReference type="CDD" id="cd01177">
    <property type="entry name" value="IPT_NFkappaB"/>
    <property type="match status" value="1"/>
</dbReference>
<dbReference type="Proteomes" id="UP000694845">
    <property type="component" value="Unplaced"/>
</dbReference>
<dbReference type="InterPro" id="IPR013783">
    <property type="entry name" value="Ig-like_fold"/>
</dbReference>
<dbReference type="OMA" id="PDIREPA"/>
<keyword evidence="3" id="KW-1185">Reference proteome</keyword>
<dbReference type="PRINTS" id="PR00057">
    <property type="entry name" value="NFKBTNSCPFCT"/>
</dbReference>
<dbReference type="GO" id="GO:0007249">
    <property type="term" value="P:canonical NF-kappaB signal transduction"/>
    <property type="evidence" value="ECO:0007669"/>
    <property type="project" value="TreeGrafter"/>
</dbReference>
<evidence type="ECO:0000256" key="1">
    <source>
        <dbReference type="SAM" id="MobiDB-lite"/>
    </source>
</evidence>
<dbReference type="OrthoDB" id="7881762at2759"/>
<dbReference type="SUPFAM" id="SSF81296">
    <property type="entry name" value="E set domains"/>
    <property type="match status" value="1"/>
</dbReference>
<protein>
    <submittedName>
        <fullName evidence="4">Proto-oncogene c-Rel-like isoform X1</fullName>
    </submittedName>
</protein>
<dbReference type="Gene3D" id="2.60.40.10">
    <property type="entry name" value="Immunoglobulins"/>
    <property type="match status" value="1"/>
</dbReference>
<dbReference type="FunFam" id="2.60.40.10:FF:000046">
    <property type="entry name" value="Nuclear factor NF-kappa-B p105 subunit"/>
    <property type="match status" value="1"/>
</dbReference>
<dbReference type="InterPro" id="IPR002909">
    <property type="entry name" value="IPT_dom"/>
</dbReference>
<organism evidence="3 4">
    <name type="scientific">Acanthaster planci</name>
    <name type="common">Crown-of-thorns starfish</name>
    <dbReference type="NCBI Taxonomy" id="133434"/>
    <lineage>
        <taxon>Eukaryota</taxon>
        <taxon>Metazoa</taxon>
        <taxon>Echinodermata</taxon>
        <taxon>Eleutherozoa</taxon>
        <taxon>Asterozoa</taxon>
        <taxon>Asteroidea</taxon>
        <taxon>Valvatacea</taxon>
        <taxon>Valvatida</taxon>
        <taxon>Acanthasteridae</taxon>
        <taxon>Acanthaster</taxon>
    </lineage>
</organism>
<gene>
    <name evidence="4" type="primary">LOC110986245</name>
</gene>
<evidence type="ECO:0000313" key="3">
    <source>
        <dbReference type="Proteomes" id="UP000694845"/>
    </source>
</evidence>
<sequence>MTDRRAQLQEDESMQSTGSSGASLSLEHIEPGLLRAAAPSSESSKPSTSTKGGLDMNFLDSILITGSNDFSTEPVLEITEQPKQKDLRFRYECEGRSAGSLLGVKSNSDRKTYPTVKIKNYVGKAKIVVSLVTRQAPHQLHPNGLVGKPCKNGICTIMVENNQRMTVSFPNLGIQCAKKKDIQAAINERQRLGVDPFNESAGRANAQLPNDYEMNIVCLCFQAFLPDPNQPSQFTRALPPQVSQPIYDKKGASLNISRVDRNNGTVAGGEEMFILCDKVQKDDIEVVFFHDDWESHATFGPSDIHRQVAIVCKTPPYEDQNIQQPITVQFKLRRKSDKETSDPLEFIYRPIDIDADGVEAKRRKKAPHFHRFFKEPSSVKQEPFDPTQPSGSVIHQQLHVHQQQLHLQQLGPPNIARASADQDVRQILRNKLEQSSKQSHRQDLEVEQLPRVFARAVRTAASGNPKIAKFSKDSSTFSYSDSSNLSSGTVIQRGTPATATTGAPLTLPQDSVANCGTVLPFQGITVDATQGVTVEISDQVLAYQLQSNSDLTNMASTSDFGQNTPAQAFGQGTSGSEGTIPYLNPEEKLLQQLLEEENLAHLLVEQNINIEDLNPPNLEDLTTLQDFDPATLSLTNDGTDGMEVDQGLNNFTLENNVNDSVSIPYSHSVELPIENDSQVHNFNGNCDQNG</sequence>
<dbReference type="GO" id="GO:0034097">
    <property type="term" value="P:response to cytokine"/>
    <property type="evidence" value="ECO:0007669"/>
    <property type="project" value="TreeGrafter"/>
</dbReference>
<dbReference type="GeneID" id="110986245"/>
<dbReference type="GO" id="GO:0005634">
    <property type="term" value="C:nucleus"/>
    <property type="evidence" value="ECO:0007669"/>
    <property type="project" value="TreeGrafter"/>
</dbReference>
<dbReference type="GO" id="GO:0038061">
    <property type="term" value="P:non-canonical NF-kappaB signal transduction"/>
    <property type="evidence" value="ECO:0007669"/>
    <property type="project" value="TreeGrafter"/>
</dbReference>
<dbReference type="SMART" id="SM00429">
    <property type="entry name" value="IPT"/>
    <property type="match status" value="1"/>
</dbReference>
<dbReference type="PROSITE" id="PS50254">
    <property type="entry name" value="REL_2"/>
    <property type="match status" value="1"/>
</dbReference>
<dbReference type="GO" id="GO:0045944">
    <property type="term" value="P:positive regulation of transcription by RNA polymerase II"/>
    <property type="evidence" value="ECO:0007669"/>
    <property type="project" value="TreeGrafter"/>
</dbReference>
<dbReference type="Pfam" id="PF16179">
    <property type="entry name" value="RHD_dimer"/>
    <property type="match status" value="1"/>
</dbReference>
<dbReference type="GO" id="GO:0000978">
    <property type="term" value="F:RNA polymerase II cis-regulatory region sequence-specific DNA binding"/>
    <property type="evidence" value="ECO:0007669"/>
    <property type="project" value="TreeGrafter"/>
</dbReference>
<evidence type="ECO:0000313" key="4">
    <source>
        <dbReference type="RefSeq" id="XP_022103667.1"/>
    </source>
</evidence>
<feature type="region of interest" description="Disordered" evidence="1">
    <location>
        <begin position="1"/>
        <end position="53"/>
    </location>
</feature>
<dbReference type="InterPro" id="IPR037059">
    <property type="entry name" value="RHD_DNA_bind_dom_sf"/>
</dbReference>
<accession>A0A8B7ZF95</accession>
<dbReference type="InterPro" id="IPR014756">
    <property type="entry name" value="Ig_E-set"/>
</dbReference>
<dbReference type="CDD" id="cd07827">
    <property type="entry name" value="RHD-n"/>
    <property type="match status" value="1"/>
</dbReference>
<reference evidence="4" key="1">
    <citation type="submission" date="2025-08" db="UniProtKB">
        <authorList>
            <consortium name="RefSeq"/>
        </authorList>
    </citation>
    <scope>IDENTIFICATION</scope>
</reference>
<dbReference type="InterPro" id="IPR033926">
    <property type="entry name" value="IPT_NFkappaB"/>
</dbReference>
<dbReference type="InterPro" id="IPR011539">
    <property type="entry name" value="RHD_DNA_bind_dom"/>
</dbReference>
<dbReference type="GO" id="GO:0000981">
    <property type="term" value="F:DNA-binding transcription factor activity, RNA polymerase II-specific"/>
    <property type="evidence" value="ECO:0007669"/>
    <property type="project" value="TreeGrafter"/>
</dbReference>
<dbReference type="PROSITE" id="PS01204">
    <property type="entry name" value="REL_1"/>
    <property type="match status" value="1"/>
</dbReference>
<dbReference type="Pfam" id="PF00554">
    <property type="entry name" value="RHD_DNA_bind"/>
    <property type="match status" value="1"/>
</dbReference>
<feature type="compositionally biased region" description="Low complexity" evidence="1">
    <location>
        <begin position="37"/>
        <end position="53"/>
    </location>
</feature>
<evidence type="ECO:0000259" key="2">
    <source>
        <dbReference type="PROSITE" id="PS50254"/>
    </source>
</evidence>
<dbReference type="KEGG" id="aplc:110986245"/>
<dbReference type="GO" id="GO:0045087">
    <property type="term" value="P:innate immune response"/>
    <property type="evidence" value="ECO:0007669"/>
    <property type="project" value="TreeGrafter"/>
</dbReference>
<dbReference type="InterPro" id="IPR030492">
    <property type="entry name" value="RHD_CS"/>
</dbReference>
<dbReference type="PANTHER" id="PTHR24169:SF25">
    <property type="entry name" value="DORSAL-RELATED IMMUNITY FACTOR DIF-RELATED"/>
    <property type="match status" value="1"/>
</dbReference>
<dbReference type="PANTHER" id="PTHR24169">
    <property type="entry name" value="NUCLEAR FACTOR NF-KAPPA-B PROTEIN"/>
    <property type="match status" value="1"/>
</dbReference>
<name>A0A8B7ZF95_ACAPL</name>
<proteinExistence type="predicted"/>
<dbReference type="InterPro" id="IPR008967">
    <property type="entry name" value="p53-like_TF_DNA-bd_sf"/>
</dbReference>
<dbReference type="Gene3D" id="2.60.40.340">
    <property type="entry name" value="Rel homology domain (RHD), DNA-binding domain"/>
    <property type="match status" value="1"/>
</dbReference>
<dbReference type="InterPro" id="IPR000451">
    <property type="entry name" value="NFkB/Dor"/>
</dbReference>
<feature type="domain" description="RHD" evidence="2">
    <location>
        <begin position="71"/>
        <end position="253"/>
    </location>
</feature>
<dbReference type="SUPFAM" id="SSF49417">
    <property type="entry name" value="p53-like transcription factors"/>
    <property type="match status" value="1"/>
</dbReference>
<dbReference type="GO" id="GO:0005737">
    <property type="term" value="C:cytoplasm"/>
    <property type="evidence" value="ECO:0007669"/>
    <property type="project" value="InterPro"/>
</dbReference>
<dbReference type="GO" id="GO:0033554">
    <property type="term" value="P:cellular response to stress"/>
    <property type="evidence" value="ECO:0007669"/>
    <property type="project" value="TreeGrafter"/>
</dbReference>
<dbReference type="RefSeq" id="XP_022103667.1">
    <property type="nucleotide sequence ID" value="XM_022247975.1"/>
</dbReference>
<dbReference type="InterPro" id="IPR032397">
    <property type="entry name" value="RHD_dimer"/>
</dbReference>